<name>A0A285HZ08_9FIRM</name>
<evidence type="ECO:0000313" key="3">
    <source>
        <dbReference type="EMBL" id="SNY40056.1"/>
    </source>
</evidence>
<dbReference type="Proteomes" id="UP000219573">
    <property type="component" value="Unassembled WGS sequence"/>
</dbReference>
<dbReference type="OrthoDB" id="9813465at2"/>
<proteinExistence type="predicted"/>
<sequence>MRNFKLQIYENKLEDKKDLQDMLIQLLKPLKDSFCMGNTRLHLGNTSAHYTDSVAGLEGFSRLLWGLAPFQAGGGDDDEIWSKMIKGIENGSDPESEYYWGNAFKFDQRLVEMAAFGYAMVLAPEKFWDPLSKEAKDNLYQWLDQVNHVELIPCNWQFFRVLVNIAFKHLGLTYNQEKLEESLDMLDSYYVEEGWYRDGGDDANIDYYLPFAMHYYGLFFAKYMSDVYPKRSKRYNQRAATFAKEYIYWSSKNGASIPFGRSQTYRFAQGSFWSMLVYTDVELPFELGVIKGIILRHLRWWMKQPIFNENGILTIGYAYPNLNMAELYNSPTSPYWALKTLTILALEDEHPFWSVAEKELPKLEEKHIQYIPKRAICRGENSDQVLKYNSGAKTPTIFIYEKYQKLVYSTLFGFSIPRANSSLEQGAYDNCLALSEEGHYWRSKRVTLSQEINEDFLKTVWKPWNDVEIESWVVFGYPWHLRIHKINTKRKLQAAEGGFAIAREKPNCKVVEAQEIELDNGIAIKTDYDYSLIKRISGFEESRVIYAEPNTNLIASRTAIPTLMSELEIGENLLVSYIAGDELKAENYEEALVAPKVEILDDKILVYPKDSTEIVINI</sequence>
<accession>A0A285HZ08</accession>
<dbReference type="PIRSF" id="PIRSF014753">
    <property type="entry name" value="UCP014753"/>
    <property type="match status" value="1"/>
</dbReference>
<protein>
    <recommendedName>
        <fullName evidence="5">DUF2264 domain-containing protein</fullName>
    </recommendedName>
</protein>
<dbReference type="InterPro" id="IPR016624">
    <property type="entry name" value="UCP014753"/>
</dbReference>
<reference evidence="4" key="1">
    <citation type="submission" date="2017-09" db="EMBL/GenBank/DDBJ databases">
        <authorList>
            <person name="Varghese N."/>
            <person name="Submissions S."/>
        </authorList>
    </citation>
    <scope>NUCLEOTIDE SEQUENCE [LARGE SCALE GENOMIC DNA]</scope>
    <source>
        <strain evidence="4">MSL47</strain>
    </source>
</reference>
<dbReference type="Pfam" id="PF20938">
    <property type="entry name" value="DUF2264_C"/>
    <property type="match status" value="1"/>
</dbReference>
<gene>
    <name evidence="3" type="ORF">SAMN06265827_12637</name>
</gene>
<dbReference type="PANTHER" id="PTHR35339:SF4">
    <property type="entry name" value="LINALOOL DEHYDRATASE_ISOMERASE DOMAIN-CONTAINING PROTEIN"/>
    <property type="match status" value="1"/>
</dbReference>
<feature type="domain" description="DUF2264" evidence="1">
    <location>
        <begin position="16"/>
        <end position="359"/>
    </location>
</feature>
<dbReference type="AlphaFoldDB" id="A0A285HZ08"/>
<dbReference type="RefSeq" id="WP_097018948.1">
    <property type="nucleotide sequence ID" value="NZ_OBDZ01000026.1"/>
</dbReference>
<dbReference type="PANTHER" id="PTHR35339">
    <property type="entry name" value="LINALOOL DEHYDRATASE_ISOMERASE DOMAIN-CONTAINING PROTEIN"/>
    <property type="match status" value="1"/>
</dbReference>
<dbReference type="Pfam" id="PF10022">
    <property type="entry name" value="DUF2264"/>
    <property type="match status" value="1"/>
</dbReference>
<organism evidence="3 4">
    <name type="scientific">Orenia metallireducens</name>
    <dbReference type="NCBI Taxonomy" id="1413210"/>
    <lineage>
        <taxon>Bacteria</taxon>
        <taxon>Bacillati</taxon>
        <taxon>Bacillota</taxon>
        <taxon>Clostridia</taxon>
        <taxon>Halanaerobiales</taxon>
        <taxon>Halobacteroidaceae</taxon>
        <taxon>Orenia</taxon>
    </lineage>
</organism>
<evidence type="ECO:0000259" key="2">
    <source>
        <dbReference type="Pfam" id="PF20938"/>
    </source>
</evidence>
<feature type="domain" description="DUF2264" evidence="2">
    <location>
        <begin position="401"/>
        <end position="575"/>
    </location>
</feature>
<dbReference type="EMBL" id="OBDZ01000026">
    <property type="protein sequence ID" value="SNY40056.1"/>
    <property type="molecule type" value="Genomic_DNA"/>
</dbReference>
<dbReference type="InterPro" id="IPR049237">
    <property type="entry name" value="DUF2264_C"/>
</dbReference>
<evidence type="ECO:0008006" key="5">
    <source>
        <dbReference type="Google" id="ProtNLM"/>
    </source>
</evidence>
<keyword evidence="4" id="KW-1185">Reference proteome</keyword>
<evidence type="ECO:0000313" key="4">
    <source>
        <dbReference type="Proteomes" id="UP000219573"/>
    </source>
</evidence>
<evidence type="ECO:0000259" key="1">
    <source>
        <dbReference type="Pfam" id="PF10022"/>
    </source>
</evidence>
<dbReference type="InterPro" id="IPR049349">
    <property type="entry name" value="DUF2264_N"/>
</dbReference>